<sequence>MPALMEAQKGQISEGGEFTLNIPLPPVDPTSSNQQLQDSAVDRKRKPESDLEPNMEITESLFTGTTIAHLRLKKMAILKTLNQQMSVGTSSFFVVAKVAGREMPPQPR</sequence>
<feature type="compositionally biased region" description="Polar residues" evidence="1">
    <location>
        <begin position="29"/>
        <end position="38"/>
    </location>
</feature>
<gene>
    <name evidence="2" type="ORF">HUJ06_010779</name>
</gene>
<feature type="region of interest" description="Disordered" evidence="1">
    <location>
        <begin position="1"/>
        <end position="51"/>
    </location>
</feature>
<proteinExistence type="predicted"/>
<evidence type="ECO:0000256" key="1">
    <source>
        <dbReference type="SAM" id="MobiDB-lite"/>
    </source>
</evidence>
<evidence type="ECO:0000313" key="3">
    <source>
        <dbReference type="Proteomes" id="UP000607653"/>
    </source>
</evidence>
<organism evidence="2 3">
    <name type="scientific">Nelumbo nucifera</name>
    <name type="common">Sacred lotus</name>
    <dbReference type="NCBI Taxonomy" id="4432"/>
    <lineage>
        <taxon>Eukaryota</taxon>
        <taxon>Viridiplantae</taxon>
        <taxon>Streptophyta</taxon>
        <taxon>Embryophyta</taxon>
        <taxon>Tracheophyta</taxon>
        <taxon>Spermatophyta</taxon>
        <taxon>Magnoliopsida</taxon>
        <taxon>Proteales</taxon>
        <taxon>Nelumbonaceae</taxon>
        <taxon>Nelumbo</taxon>
    </lineage>
</organism>
<keyword evidence="3" id="KW-1185">Reference proteome</keyword>
<protein>
    <submittedName>
        <fullName evidence="2">Uncharacterized protein</fullName>
    </submittedName>
</protein>
<name>A0A822YRU1_NELNU</name>
<evidence type="ECO:0000313" key="2">
    <source>
        <dbReference type="EMBL" id="DAD31928.1"/>
    </source>
</evidence>
<feature type="compositionally biased region" description="Basic and acidic residues" evidence="1">
    <location>
        <begin position="40"/>
        <end position="49"/>
    </location>
</feature>
<dbReference type="EMBL" id="DUZY01000003">
    <property type="protein sequence ID" value="DAD31928.1"/>
    <property type="molecule type" value="Genomic_DNA"/>
</dbReference>
<dbReference type="AlphaFoldDB" id="A0A822YRU1"/>
<accession>A0A822YRU1</accession>
<comment type="caution">
    <text evidence="2">The sequence shown here is derived from an EMBL/GenBank/DDBJ whole genome shotgun (WGS) entry which is preliminary data.</text>
</comment>
<dbReference type="Proteomes" id="UP000607653">
    <property type="component" value="Unassembled WGS sequence"/>
</dbReference>
<reference evidence="2 3" key="1">
    <citation type="journal article" date="2020" name="Mol. Biol. Evol.">
        <title>Distinct Expression and Methylation Patterns for Genes with Different Fates following a Single Whole-Genome Duplication in Flowering Plants.</title>
        <authorList>
            <person name="Shi T."/>
            <person name="Rahmani R.S."/>
            <person name="Gugger P.F."/>
            <person name="Wang M."/>
            <person name="Li H."/>
            <person name="Zhang Y."/>
            <person name="Li Z."/>
            <person name="Wang Q."/>
            <person name="Van de Peer Y."/>
            <person name="Marchal K."/>
            <person name="Chen J."/>
        </authorList>
    </citation>
    <scope>NUCLEOTIDE SEQUENCE [LARGE SCALE GENOMIC DNA]</scope>
    <source>
        <tissue evidence="2">Leaf</tissue>
    </source>
</reference>